<name>A0ABQ7FF32_9ACTN</name>
<evidence type="ECO:0000313" key="3">
    <source>
        <dbReference type="Proteomes" id="UP000621266"/>
    </source>
</evidence>
<proteinExistence type="predicted"/>
<dbReference type="RefSeq" id="WP_156206808.1">
    <property type="nucleotide sequence ID" value="NZ_WHPN01000324.1"/>
</dbReference>
<keyword evidence="3" id="KW-1185">Reference proteome</keyword>
<dbReference type="Proteomes" id="UP000621266">
    <property type="component" value="Unassembled WGS sequence"/>
</dbReference>
<evidence type="ECO:0000313" key="2">
    <source>
        <dbReference type="EMBL" id="KAF4407260.1"/>
    </source>
</evidence>
<dbReference type="PANTHER" id="PTHR43422:SF3">
    <property type="entry name" value="THIAMINE THIAZOLE SYNTHASE"/>
    <property type="match status" value="1"/>
</dbReference>
<dbReference type="PANTHER" id="PTHR43422">
    <property type="entry name" value="THIAMINE THIAZOLE SYNTHASE"/>
    <property type="match status" value="1"/>
</dbReference>
<dbReference type="SUPFAM" id="SSF51905">
    <property type="entry name" value="FAD/NAD(P)-binding domain"/>
    <property type="match status" value="1"/>
</dbReference>
<evidence type="ECO:0000259" key="1">
    <source>
        <dbReference type="Pfam" id="PF01494"/>
    </source>
</evidence>
<keyword evidence="2" id="KW-0503">Monooxygenase</keyword>
<dbReference type="EMBL" id="WHPN01000324">
    <property type="protein sequence ID" value="KAF4407260.1"/>
    <property type="molecule type" value="Genomic_DNA"/>
</dbReference>
<organism evidence="2 3">
    <name type="scientific">Streptomyces lycii</name>
    <dbReference type="NCBI Taxonomy" id="2654337"/>
    <lineage>
        <taxon>Bacteria</taxon>
        <taxon>Bacillati</taxon>
        <taxon>Actinomycetota</taxon>
        <taxon>Actinomycetes</taxon>
        <taxon>Kitasatosporales</taxon>
        <taxon>Streptomycetaceae</taxon>
        <taxon>Streptomyces</taxon>
    </lineage>
</organism>
<dbReference type="InterPro" id="IPR036188">
    <property type="entry name" value="FAD/NAD-bd_sf"/>
</dbReference>
<gene>
    <name evidence="2" type="ORF">GCU69_20415</name>
</gene>
<dbReference type="GO" id="GO:0004497">
    <property type="term" value="F:monooxygenase activity"/>
    <property type="evidence" value="ECO:0007669"/>
    <property type="project" value="UniProtKB-KW"/>
</dbReference>
<keyword evidence="2" id="KW-0560">Oxidoreductase</keyword>
<feature type="domain" description="FAD-binding" evidence="1">
    <location>
        <begin position="15"/>
        <end position="355"/>
    </location>
</feature>
<dbReference type="Gene3D" id="3.50.50.60">
    <property type="entry name" value="FAD/NAD(P)-binding domain"/>
    <property type="match status" value="1"/>
</dbReference>
<reference evidence="2 3" key="1">
    <citation type="submission" date="2019-10" db="EMBL/GenBank/DDBJ databases">
        <title>Streptomyces tenebrisbrunneis sp.nov., an endogenous actinomycete isolated from of Lycium ruthenicum.</title>
        <authorList>
            <person name="Ma L."/>
        </authorList>
    </citation>
    <scope>NUCLEOTIDE SEQUENCE [LARGE SCALE GENOMIC DNA]</scope>
    <source>
        <strain evidence="2 3">TRM 66187</strain>
    </source>
</reference>
<comment type="caution">
    <text evidence="2">The sequence shown here is derived from an EMBL/GenBank/DDBJ whole genome shotgun (WGS) entry which is preliminary data.</text>
</comment>
<sequence length="474" mass="50620">MADQRGLTTDRARHAVVIGGSVAGLLAAAVLAEHAERVTVVERDRFPEGPEARAGVPQGRHIHVLLEGGQKALEQLLPGLCDEMRAAGSPEVGMPGDMVQWQGGRWYRRTESTAVVFTGTRPLMEHAIRRRVLADSRIRTVGGTEAVGLAGDARRVRGVLLRERGTTHRNNPELLEADLVVDASGRGSRAPRWLAELGAEPPQEETIDTGLAYATRLYRDGSRGKVADALGYYVVPNPAQTYGAVVLPVEGDGLHLVTLSGLRADQPPTDNEAFEAFARKLPHPIVTEWLSAAEPRSSASAYRRTANVRRRYDRPGARPSGFLATGDALCTFNPIYGQGMSVAALSALALRDALADRRHPATTRRVQKALLAASNTAWDICAGADKSMPGATGNAVRFRAADRPASWYLRRVQAHAPGNPVVGAAFRAVLGLTAPVGALFAPRVLRAVLFGSVPAAPTEPPLGRERAADAEDAC</sequence>
<accession>A0ABQ7FF32</accession>
<dbReference type="Pfam" id="PF01494">
    <property type="entry name" value="FAD_binding_3"/>
    <property type="match status" value="1"/>
</dbReference>
<protein>
    <submittedName>
        <fullName evidence="2">Monooxygenase</fullName>
    </submittedName>
</protein>
<dbReference type="InterPro" id="IPR002938">
    <property type="entry name" value="FAD-bd"/>
</dbReference>